<dbReference type="EMBL" id="JADBDY010000001">
    <property type="protein sequence ID" value="MBE1456644.1"/>
    <property type="molecule type" value="Genomic_DNA"/>
</dbReference>
<feature type="compositionally biased region" description="Basic and acidic residues" evidence="1">
    <location>
        <begin position="348"/>
        <end position="358"/>
    </location>
</feature>
<proteinExistence type="predicted"/>
<dbReference type="InterPro" id="IPR021424">
    <property type="entry name" value="PorA"/>
</dbReference>
<keyword evidence="2" id="KW-0812">Transmembrane</keyword>
<keyword evidence="4" id="KW-1185">Reference proteome</keyword>
<feature type="compositionally biased region" description="Low complexity" evidence="1">
    <location>
        <begin position="330"/>
        <end position="345"/>
    </location>
</feature>
<feature type="transmembrane region" description="Helical" evidence="2">
    <location>
        <begin position="26"/>
        <end position="46"/>
    </location>
</feature>
<evidence type="ECO:0000256" key="2">
    <source>
        <dbReference type="SAM" id="Phobius"/>
    </source>
</evidence>
<keyword evidence="2" id="KW-1133">Transmembrane helix</keyword>
<feature type="region of interest" description="Disordered" evidence="1">
    <location>
        <begin position="322"/>
        <end position="358"/>
    </location>
</feature>
<feature type="transmembrane region" description="Helical" evidence="2">
    <location>
        <begin position="296"/>
        <end position="314"/>
    </location>
</feature>
<keyword evidence="2" id="KW-0472">Membrane</keyword>
<gene>
    <name evidence="3" type="ORF">H4W79_000858</name>
</gene>
<name>A0ABR9HC92_9ACTN</name>
<evidence type="ECO:0000313" key="4">
    <source>
        <dbReference type="Proteomes" id="UP000598217"/>
    </source>
</evidence>
<organism evidence="3 4">
    <name type="scientific">Nocardiopsis terrae</name>
    <dbReference type="NCBI Taxonomy" id="372655"/>
    <lineage>
        <taxon>Bacteria</taxon>
        <taxon>Bacillati</taxon>
        <taxon>Actinomycetota</taxon>
        <taxon>Actinomycetes</taxon>
        <taxon>Streptosporangiales</taxon>
        <taxon>Nocardiopsidaceae</taxon>
        <taxon>Nocardiopsis</taxon>
    </lineage>
</organism>
<comment type="caution">
    <text evidence="3">The sequence shown here is derived from an EMBL/GenBank/DDBJ whole genome shotgun (WGS) entry which is preliminary data.</text>
</comment>
<evidence type="ECO:0000313" key="3">
    <source>
        <dbReference type="EMBL" id="MBE1456644.1"/>
    </source>
</evidence>
<dbReference type="Pfam" id="PF11271">
    <property type="entry name" value="PorA"/>
    <property type="match status" value="1"/>
</dbReference>
<protein>
    <recommendedName>
        <fullName evidence="5">DUF3068 domain-containing protein</fullName>
    </recommendedName>
</protein>
<dbReference type="RefSeq" id="WP_191268318.1">
    <property type="nucleotide sequence ID" value="NZ_BMXJ01000002.1"/>
</dbReference>
<dbReference type="Proteomes" id="UP000598217">
    <property type="component" value="Unassembled WGS sequence"/>
</dbReference>
<sequence>MSTSSNAGAAPAPGPRGPGAGLPRGTLLVAAGAFLLTLSLLLPFYVHDRVAPLPADASFDLRMVDNRASYLDTASWTRTQDVRVEQVTQVEASAHTGDWSAWEMTVNTSAPDRVIDYWSRRVIVHRETGRAVNCCGEHVNGDHAVRQAGLVLYWPPGAAESGHSFYDAEVRSAPSVEFEGDDEVAGVAVRRYTQNLDATQVPDSAREVPAALFDPGAEGTATATRWLRVRRTFWVEPVTGMVVNIEEDRSETLRPQNGSGETALLDAELALADGQVSAYAEQARVRSLLLRALDVWAPRVLGPLGALAVFAGLFQAWRSRPRAGGGTAGVGEPVGTAARATRTGGEAVENRERRAPAP</sequence>
<evidence type="ECO:0000256" key="1">
    <source>
        <dbReference type="SAM" id="MobiDB-lite"/>
    </source>
</evidence>
<evidence type="ECO:0008006" key="5">
    <source>
        <dbReference type="Google" id="ProtNLM"/>
    </source>
</evidence>
<reference evidence="3 4" key="1">
    <citation type="submission" date="2020-10" db="EMBL/GenBank/DDBJ databases">
        <title>Sequencing the genomes of 1000 actinobacteria strains.</title>
        <authorList>
            <person name="Klenk H.-P."/>
        </authorList>
    </citation>
    <scope>NUCLEOTIDE SEQUENCE [LARGE SCALE GENOMIC DNA]</scope>
    <source>
        <strain evidence="3 4">DSM 45157</strain>
    </source>
</reference>
<accession>A0ABR9HC92</accession>